<protein>
    <recommendedName>
        <fullName evidence="3">Metal-dependent enzyme (Double-stranded beta helix superfamily)</fullName>
    </recommendedName>
</protein>
<dbReference type="OrthoDB" id="7059163at2"/>
<dbReference type="AlphaFoldDB" id="A0A4V6P2N1"/>
<dbReference type="RefSeq" id="WP_132477459.1">
    <property type="nucleotide sequence ID" value="NZ_JBHRVM010000001.1"/>
</dbReference>
<evidence type="ECO:0008006" key="3">
    <source>
        <dbReference type="Google" id="ProtNLM"/>
    </source>
</evidence>
<keyword evidence="2" id="KW-1185">Reference proteome</keyword>
<dbReference type="InterPro" id="IPR011051">
    <property type="entry name" value="RmlC_Cupin_sf"/>
</dbReference>
<name>A0A4V6P2N1_9BURK</name>
<evidence type="ECO:0000313" key="1">
    <source>
        <dbReference type="EMBL" id="TCU95969.1"/>
    </source>
</evidence>
<dbReference type="CDD" id="cd10548">
    <property type="entry name" value="cupin_CDO"/>
    <property type="match status" value="1"/>
</dbReference>
<gene>
    <name evidence="1" type="ORF">EV686_10727</name>
</gene>
<reference evidence="1 2" key="1">
    <citation type="submission" date="2019-03" db="EMBL/GenBank/DDBJ databases">
        <title>Genomic Encyclopedia of Type Strains, Phase IV (KMG-IV): sequencing the most valuable type-strain genomes for metagenomic binning, comparative biology and taxonomic classification.</title>
        <authorList>
            <person name="Goeker M."/>
        </authorList>
    </citation>
    <scope>NUCLEOTIDE SEQUENCE [LARGE SCALE GENOMIC DNA]</scope>
    <source>
        <strain evidence="1 2">DSM 100048</strain>
    </source>
</reference>
<evidence type="ECO:0000313" key="2">
    <source>
        <dbReference type="Proteomes" id="UP000294692"/>
    </source>
</evidence>
<dbReference type="InterPro" id="IPR014710">
    <property type="entry name" value="RmlC-like_jellyroll"/>
</dbReference>
<dbReference type="EMBL" id="SMBX01000007">
    <property type="protein sequence ID" value="TCU95969.1"/>
    <property type="molecule type" value="Genomic_DNA"/>
</dbReference>
<dbReference type="Proteomes" id="UP000294692">
    <property type="component" value="Unassembled WGS sequence"/>
</dbReference>
<sequence length="197" mass="22279">MTATHPHWDQIEKSLENIKKTIENQALSRDRLAQVLQEVIGLASHADWWSEDRFPPPGEDERQARYLISEEPDQTFALYLNVMRPGKKIPPHNHTTWACVAAVEGEEYNTIYRRTDDGSKPGVGLLEESELVVVRPGTGVALLPDDIHSVEIKGDSIIRHLHMYGRALETLSERLMFDLENGTCKVMPVGVQTRRAS</sequence>
<dbReference type="Gene3D" id="2.60.120.10">
    <property type="entry name" value="Jelly Rolls"/>
    <property type="match status" value="1"/>
</dbReference>
<proteinExistence type="predicted"/>
<organism evidence="1 2">
    <name type="scientific">Paracandidimonas soli</name>
    <dbReference type="NCBI Taxonomy" id="1917182"/>
    <lineage>
        <taxon>Bacteria</taxon>
        <taxon>Pseudomonadati</taxon>
        <taxon>Pseudomonadota</taxon>
        <taxon>Betaproteobacteria</taxon>
        <taxon>Burkholderiales</taxon>
        <taxon>Alcaligenaceae</taxon>
        <taxon>Paracandidimonas</taxon>
    </lineage>
</organism>
<comment type="caution">
    <text evidence="1">The sequence shown here is derived from an EMBL/GenBank/DDBJ whole genome shotgun (WGS) entry which is preliminary data.</text>
</comment>
<dbReference type="SUPFAM" id="SSF51182">
    <property type="entry name" value="RmlC-like cupins"/>
    <property type="match status" value="1"/>
</dbReference>
<accession>A0A4V6P2N1</accession>